<dbReference type="EMBL" id="CAJNOE010000820">
    <property type="protein sequence ID" value="CAF1339993.1"/>
    <property type="molecule type" value="Genomic_DNA"/>
</dbReference>
<dbReference type="SUPFAM" id="SSF56399">
    <property type="entry name" value="ADP-ribosylation"/>
    <property type="match status" value="1"/>
</dbReference>
<dbReference type="Proteomes" id="UP000663860">
    <property type="component" value="Unassembled WGS sequence"/>
</dbReference>
<evidence type="ECO:0000313" key="4">
    <source>
        <dbReference type="EMBL" id="CAF3838975.1"/>
    </source>
</evidence>
<gene>
    <name evidence="3" type="ORF">IZO911_LOCUS36174</name>
    <name evidence="4" type="ORF">KXQ929_LOCUS19352</name>
</gene>
<name>A0A819DTI8_9BILA</name>
<evidence type="ECO:0000259" key="2">
    <source>
        <dbReference type="Pfam" id="PF03496"/>
    </source>
</evidence>
<feature type="domain" description="ADP ribosyltransferase" evidence="2">
    <location>
        <begin position="257"/>
        <end position="356"/>
    </location>
</feature>
<dbReference type="EMBL" id="CAJOBB010001309">
    <property type="protein sequence ID" value="CAF3838975.1"/>
    <property type="molecule type" value="Genomic_DNA"/>
</dbReference>
<feature type="compositionally biased region" description="Acidic residues" evidence="1">
    <location>
        <begin position="367"/>
        <end position="377"/>
    </location>
</feature>
<dbReference type="AlphaFoldDB" id="A0A819DTI8"/>
<dbReference type="InterPro" id="IPR003540">
    <property type="entry name" value="ADP-ribosyltransferase"/>
</dbReference>
<accession>A0A819DTI8</accession>
<protein>
    <recommendedName>
        <fullName evidence="2">ADP ribosyltransferase domain-containing protein</fullName>
    </recommendedName>
</protein>
<feature type="region of interest" description="Disordered" evidence="1">
    <location>
        <begin position="367"/>
        <end position="389"/>
    </location>
</feature>
<evidence type="ECO:0000313" key="5">
    <source>
        <dbReference type="Proteomes" id="UP000663868"/>
    </source>
</evidence>
<reference evidence="4" key="1">
    <citation type="submission" date="2021-02" db="EMBL/GenBank/DDBJ databases">
        <authorList>
            <person name="Nowell W R."/>
        </authorList>
    </citation>
    <scope>NUCLEOTIDE SEQUENCE</scope>
</reference>
<dbReference type="Gene3D" id="3.90.176.10">
    <property type="entry name" value="Toxin ADP-ribosyltransferase, Chain A, domain 1"/>
    <property type="match status" value="1"/>
</dbReference>
<comment type="caution">
    <text evidence="4">The sequence shown here is derived from an EMBL/GenBank/DDBJ whole genome shotgun (WGS) entry which is preliminary data.</text>
</comment>
<sequence>MFNNNEEKIPLKPNLTTNEENHQIVEYFNLETSIQTINCAHSFGDDVSLHVAICSGLNKPIPIYLTNNAFKSLKLTPYNQSQINEIQNIIEENYNFFDPSNNDNINWCLSGPDMVEKRKRFREQIDLYKTYDNQNHLITKLLIEITDYYLKEYLKEYESFSDKTIKQIDQSFKQAIEEQNYIKYFIEIYSSPSNCFYKVLNKHLALYILDYFDINYSSPPEKYRLINCLVHIVTLLINHPDIHKHQYKGLVYRGVIMTINELEHYTIGNYILNRSFLSTSKTIDVALLFAEQNGNDNHDQSKASVLLTFKIQQTKTAIDIEKMSKISAEEEVLILPFSVFKVKDKTEYIENKNVNIQYEIELEECIDDDDDDDDDEQVIPKQRISNFEK</sequence>
<dbReference type="Proteomes" id="UP000663868">
    <property type="component" value="Unassembled WGS sequence"/>
</dbReference>
<dbReference type="GO" id="GO:0005576">
    <property type="term" value="C:extracellular region"/>
    <property type="evidence" value="ECO:0007669"/>
    <property type="project" value="InterPro"/>
</dbReference>
<dbReference type="PROSITE" id="PS51996">
    <property type="entry name" value="TR_MART"/>
    <property type="match status" value="1"/>
</dbReference>
<dbReference type="Pfam" id="PF03496">
    <property type="entry name" value="ADPrib_exo_Tox"/>
    <property type="match status" value="1"/>
</dbReference>
<evidence type="ECO:0000256" key="1">
    <source>
        <dbReference type="SAM" id="MobiDB-lite"/>
    </source>
</evidence>
<organism evidence="4 5">
    <name type="scientific">Adineta steineri</name>
    <dbReference type="NCBI Taxonomy" id="433720"/>
    <lineage>
        <taxon>Eukaryota</taxon>
        <taxon>Metazoa</taxon>
        <taxon>Spiralia</taxon>
        <taxon>Gnathifera</taxon>
        <taxon>Rotifera</taxon>
        <taxon>Eurotatoria</taxon>
        <taxon>Bdelloidea</taxon>
        <taxon>Adinetida</taxon>
        <taxon>Adinetidae</taxon>
        <taxon>Adineta</taxon>
    </lineage>
</organism>
<proteinExistence type="predicted"/>
<evidence type="ECO:0000313" key="3">
    <source>
        <dbReference type="EMBL" id="CAF1339993.1"/>
    </source>
</evidence>